<feature type="domain" description="Peptidase S26" evidence="5">
    <location>
        <begin position="288"/>
        <end position="335"/>
    </location>
</feature>
<keyword evidence="4" id="KW-0812">Transmembrane</keyword>
<gene>
    <name evidence="6" type="primary">lepB</name>
    <name evidence="6" type="ORF">JFL75_13615</name>
</gene>
<dbReference type="InterPro" id="IPR000223">
    <property type="entry name" value="Pept_S26A_signal_pept_1"/>
</dbReference>
<comment type="subcellular location">
    <subcellularLocation>
        <location evidence="4">Membrane</location>
        <topology evidence="4">Single-pass type II membrane protein</topology>
    </subcellularLocation>
</comment>
<dbReference type="RefSeq" id="WP_215625281.1">
    <property type="nucleotide sequence ID" value="NZ_CP067089.2"/>
</dbReference>
<dbReference type="InterPro" id="IPR036286">
    <property type="entry name" value="LexA/Signal_pep-like_sf"/>
</dbReference>
<dbReference type="PANTHER" id="PTHR43390:SF1">
    <property type="entry name" value="CHLOROPLAST PROCESSING PEPTIDASE"/>
    <property type="match status" value="1"/>
</dbReference>
<dbReference type="GO" id="GO:0009003">
    <property type="term" value="F:signal peptidase activity"/>
    <property type="evidence" value="ECO:0007669"/>
    <property type="project" value="UniProtKB-EC"/>
</dbReference>
<keyword evidence="4" id="KW-0645">Protease</keyword>
<dbReference type="SUPFAM" id="SSF51306">
    <property type="entry name" value="LexA/Signal peptidase"/>
    <property type="match status" value="1"/>
</dbReference>
<name>A0A7T7XKH5_9SPIR</name>
<dbReference type="NCBIfam" id="TIGR02227">
    <property type="entry name" value="sigpep_I_bact"/>
    <property type="match status" value="1"/>
</dbReference>
<keyword evidence="4" id="KW-1133">Transmembrane helix</keyword>
<evidence type="ECO:0000313" key="7">
    <source>
        <dbReference type="Proteomes" id="UP000595917"/>
    </source>
</evidence>
<comment type="similarity">
    <text evidence="1 4">Belongs to the peptidase S26 family.</text>
</comment>
<dbReference type="PRINTS" id="PR00727">
    <property type="entry name" value="LEADERPTASE"/>
</dbReference>
<dbReference type="CDD" id="cd06530">
    <property type="entry name" value="S26_SPase_I"/>
    <property type="match status" value="2"/>
</dbReference>
<dbReference type="EMBL" id="CP067089">
    <property type="protein sequence ID" value="QQO07975.1"/>
    <property type="molecule type" value="Genomic_DNA"/>
</dbReference>
<reference evidence="6" key="1">
    <citation type="submission" date="2021-01" db="EMBL/GenBank/DDBJ databases">
        <title>Description of Breznakiella homolactica.</title>
        <authorList>
            <person name="Song Y."/>
            <person name="Brune A."/>
        </authorList>
    </citation>
    <scope>NUCLEOTIDE SEQUENCE</scope>
    <source>
        <strain evidence="6">RmG30</strain>
    </source>
</reference>
<accession>A0A7T7XKH5</accession>
<keyword evidence="7" id="KW-1185">Reference proteome</keyword>
<keyword evidence="4 6" id="KW-0378">Hydrolase</keyword>
<dbReference type="InterPro" id="IPR019533">
    <property type="entry name" value="Peptidase_S26"/>
</dbReference>
<dbReference type="EC" id="3.4.21.89" evidence="4"/>
<dbReference type="AlphaFoldDB" id="A0A7T7XKH5"/>
<keyword evidence="4" id="KW-0472">Membrane</keyword>
<evidence type="ECO:0000256" key="1">
    <source>
        <dbReference type="ARBA" id="ARBA00009370"/>
    </source>
</evidence>
<evidence type="ECO:0000256" key="3">
    <source>
        <dbReference type="PIRSR" id="PIRSR600223-1"/>
    </source>
</evidence>
<dbReference type="Pfam" id="PF10502">
    <property type="entry name" value="Peptidase_S26"/>
    <property type="match status" value="2"/>
</dbReference>
<comment type="catalytic activity">
    <reaction evidence="4">
        <text>Cleavage of hydrophobic, N-terminal signal or leader sequences from secreted and periplasmic proteins.</text>
        <dbReference type="EC" id="3.4.21.89"/>
    </reaction>
</comment>
<evidence type="ECO:0000313" key="6">
    <source>
        <dbReference type="EMBL" id="QQO07975.1"/>
    </source>
</evidence>
<feature type="active site" evidence="3">
    <location>
        <position position="157"/>
    </location>
</feature>
<proteinExistence type="inferred from homology"/>
<dbReference type="PANTHER" id="PTHR43390">
    <property type="entry name" value="SIGNAL PEPTIDASE I"/>
    <property type="match status" value="1"/>
</dbReference>
<dbReference type="GO" id="GO:0006465">
    <property type="term" value="P:signal peptide processing"/>
    <property type="evidence" value="ECO:0007669"/>
    <property type="project" value="InterPro"/>
</dbReference>
<protein>
    <recommendedName>
        <fullName evidence="2 4">Signal peptidase I</fullName>
        <ecNumber evidence="4">3.4.21.89</ecNumber>
    </recommendedName>
</protein>
<dbReference type="GO" id="GO:0004252">
    <property type="term" value="F:serine-type endopeptidase activity"/>
    <property type="evidence" value="ECO:0007669"/>
    <property type="project" value="InterPro"/>
</dbReference>
<feature type="active site" evidence="3">
    <location>
        <position position="70"/>
    </location>
</feature>
<organism evidence="6 7">
    <name type="scientific">Breznakiella homolactica</name>
    <dbReference type="NCBI Taxonomy" id="2798577"/>
    <lineage>
        <taxon>Bacteria</taxon>
        <taxon>Pseudomonadati</taxon>
        <taxon>Spirochaetota</taxon>
        <taxon>Spirochaetia</taxon>
        <taxon>Spirochaetales</taxon>
        <taxon>Breznakiellaceae</taxon>
        <taxon>Breznakiella</taxon>
    </lineage>
</organism>
<evidence type="ECO:0000256" key="2">
    <source>
        <dbReference type="ARBA" id="ARBA00019232"/>
    </source>
</evidence>
<evidence type="ECO:0000259" key="5">
    <source>
        <dbReference type="Pfam" id="PF10502"/>
    </source>
</evidence>
<feature type="transmembrane region" description="Helical" evidence="4">
    <location>
        <begin position="39"/>
        <end position="61"/>
    </location>
</feature>
<evidence type="ECO:0000256" key="4">
    <source>
        <dbReference type="RuleBase" id="RU362042"/>
    </source>
</evidence>
<dbReference type="GO" id="GO:0016020">
    <property type="term" value="C:membrane"/>
    <property type="evidence" value="ECO:0007669"/>
    <property type="project" value="UniProtKB-SubCell"/>
</dbReference>
<dbReference type="KEGG" id="bhc:JFL75_13615"/>
<sequence>MEAKTDFFDRLQGITELYLTRRRRIRRIKKEKQKRKNVILDWVEAFLWAAAVVLLINQYLFQAYQIPSGSMIDTLLISDRIFVNKLIYGPELLPGIGKIPSPVKPKRNDIIIFENPSYISRGPVFDIAQRIIYMLTLSFVDIDRDENGEPKAHFLIKRAVGMGGDHFTSEKGELSVRFSGEDRWVTEREYMAGRNMVHNISRLIQPDEYTALEAAGKLYAYAELWLEPPRELIQQASPVLSFKTVTGSAGRDEFELQPKYRGDFSYSASYMAFLKSAYPHDPRYGAYLARHVQGWYIPEGRIFPLGDNRDNSRDGRYFGPVQEYKVLGKGAFIYWPLDRMGPIR</sequence>
<feature type="domain" description="Peptidase S26" evidence="5">
    <location>
        <begin position="40"/>
        <end position="176"/>
    </location>
</feature>
<dbReference type="Gene3D" id="2.10.109.10">
    <property type="entry name" value="Umud Fragment, subunit A"/>
    <property type="match status" value="1"/>
</dbReference>
<dbReference type="Proteomes" id="UP000595917">
    <property type="component" value="Chromosome"/>
</dbReference>